<dbReference type="PANTHER" id="PTHR23404">
    <property type="entry name" value="MOLYBDOPTERIN SYNTHASE RELATED"/>
    <property type="match status" value="1"/>
</dbReference>
<evidence type="ECO:0000256" key="7">
    <source>
        <dbReference type="ARBA" id="ARBA00026066"/>
    </source>
</evidence>
<evidence type="ECO:0000313" key="14">
    <source>
        <dbReference type="Proteomes" id="UP000267019"/>
    </source>
</evidence>
<dbReference type="EC" id="2.8.1.12" evidence="3"/>
<accession>A0A660LAG1</accession>
<keyword evidence="14" id="KW-1185">Reference proteome</keyword>
<evidence type="ECO:0000256" key="1">
    <source>
        <dbReference type="ARBA" id="ARBA00005046"/>
    </source>
</evidence>
<evidence type="ECO:0000256" key="11">
    <source>
        <dbReference type="ARBA" id="ARBA00032474"/>
    </source>
</evidence>
<evidence type="ECO:0000256" key="10">
    <source>
        <dbReference type="ARBA" id="ARBA00030781"/>
    </source>
</evidence>
<comment type="subunit">
    <text evidence="7">Heterotetramer of 2 MoaD subunits and 2 MoaE subunits. Also stable as homodimer. The enzyme changes between these two forms during catalysis.</text>
</comment>
<evidence type="ECO:0000256" key="2">
    <source>
        <dbReference type="ARBA" id="ARBA00005426"/>
    </source>
</evidence>
<dbReference type="CDD" id="cd00756">
    <property type="entry name" value="MoaE"/>
    <property type="match status" value="1"/>
</dbReference>
<gene>
    <name evidence="13" type="ORF">C7438_0219</name>
</gene>
<proteinExistence type="inferred from homology"/>
<dbReference type="Proteomes" id="UP000267019">
    <property type="component" value="Unassembled WGS sequence"/>
</dbReference>
<dbReference type="GO" id="GO:0006777">
    <property type="term" value="P:Mo-molybdopterin cofactor biosynthetic process"/>
    <property type="evidence" value="ECO:0007669"/>
    <property type="project" value="UniProtKB-KW"/>
</dbReference>
<dbReference type="Pfam" id="PF02391">
    <property type="entry name" value="MoaE"/>
    <property type="match status" value="1"/>
</dbReference>
<comment type="pathway">
    <text evidence="1">Cofactor biosynthesis; molybdopterin biosynthesis.</text>
</comment>
<dbReference type="RefSeq" id="WP_121443504.1">
    <property type="nucleotide sequence ID" value="NZ_RBIJ01000001.1"/>
</dbReference>
<evidence type="ECO:0000313" key="13">
    <source>
        <dbReference type="EMBL" id="RKQ88580.1"/>
    </source>
</evidence>
<name>A0A660LAG1_9BACL</name>
<organism evidence="13 14">
    <name type="scientific">Brockia lithotrophica</name>
    <dbReference type="NCBI Taxonomy" id="933949"/>
    <lineage>
        <taxon>Bacteria</taxon>
        <taxon>Bacillati</taxon>
        <taxon>Bacillota</taxon>
        <taxon>Bacilli</taxon>
        <taxon>Bacillales</taxon>
        <taxon>Bacillales Family X. Incertae Sedis</taxon>
        <taxon>Brockia</taxon>
    </lineage>
</organism>
<dbReference type="InterPro" id="IPR003448">
    <property type="entry name" value="Mopterin_biosynth_MoaE"/>
</dbReference>
<dbReference type="FunFam" id="3.90.1170.40:FF:000003">
    <property type="entry name" value="Molybdopterin converting factor subunit 2"/>
    <property type="match status" value="1"/>
</dbReference>
<protein>
    <recommendedName>
        <fullName evidence="4">Molybdopterin synthase catalytic subunit</fullName>
        <ecNumber evidence="3">2.8.1.12</ecNumber>
    </recommendedName>
    <alternativeName>
        <fullName evidence="10">MPT synthase subunit 2</fullName>
    </alternativeName>
    <alternativeName>
        <fullName evidence="8">Molybdenum cofactor biosynthesis protein E</fullName>
    </alternativeName>
    <alternativeName>
        <fullName evidence="9">Molybdopterin-converting factor large subunit</fullName>
    </alternativeName>
    <alternativeName>
        <fullName evidence="11">Molybdopterin-converting factor subunit 2</fullName>
    </alternativeName>
</protein>
<dbReference type="GO" id="GO:0030366">
    <property type="term" value="F:molybdopterin synthase activity"/>
    <property type="evidence" value="ECO:0007669"/>
    <property type="project" value="UniProtKB-EC"/>
</dbReference>
<reference evidence="13 14" key="1">
    <citation type="submission" date="2018-10" db="EMBL/GenBank/DDBJ databases">
        <title>Genomic Encyclopedia of Type Strains, Phase IV (KMG-IV): sequencing the most valuable type-strain genomes for metagenomic binning, comparative biology and taxonomic classification.</title>
        <authorList>
            <person name="Goeker M."/>
        </authorList>
    </citation>
    <scope>NUCLEOTIDE SEQUENCE [LARGE SCALE GENOMIC DNA]</scope>
    <source>
        <strain evidence="13 14">DSM 22653</strain>
    </source>
</reference>
<evidence type="ECO:0000256" key="5">
    <source>
        <dbReference type="ARBA" id="ARBA00022679"/>
    </source>
</evidence>
<dbReference type="AlphaFoldDB" id="A0A660LAG1"/>
<dbReference type="SUPFAM" id="SSF54690">
    <property type="entry name" value="Molybdopterin synthase subunit MoaE"/>
    <property type="match status" value="1"/>
</dbReference>
<evidence type="ECO:0000256" key="8">
    <source>
        <dbReference type="ARBA" id="ARBA00029745"/>
    </source>
</evidence>
<comment type="caution">
    <text evidence="13">The sequence shown here is derived from an EMBL/GenBank/DDBJ whole genome shotgun (WGS) entry which is preliminary data.</text>
</comment>
<dbReference type="EMBL" id="RBIJ01000001">
    <property type="protein sequence ID" value="RKQ88580.1"/>
    <property type="molecule type" value="Genomic_DNA"/>
</dbReference>
<dbReference type="OrthoDB" id="9803224at2"/>
<dbReference type="Gene3D" id="3.90.1170.40">
    <property type="entry name" value="Molybdopterin biosynthesis MoaE subunit"/>
    <property type="match status" value="1"/>
</dbReference>
<evidence type="ECO:0000256" key="12">
    <source>
        <dbReference type="ARBA" id="ARBA00049878"/>
    </source>
</evidence>
<evidence type="ECO:0000256" key="4">
    <source>
        <dbReference type="ARBA" id="ARBA00013858"/>
    </source>
</evidence>
<dbReference type="InterPro" id="IPR036563">
    <property type="entry name" value="MoaE_sf"/>
</dbReference>
<evidence type="ECO:0000256" key="9">
    <source>
        <dbReference type="ARBA" id="ARBA00030407"/>
    </source>
</evidence>
<sequence>MERRETGGDGELPLWREVEWGRFGLVREPIDPGPLLEFVTRPEMGAVVLFLGVGREWTEGKRTLSLSYEAYESMALKTLEEIGQEVRARWPEVRVAVVHRLGPIAISEASVAIATASPHRAEAYAANRYVIDRVKEITPIWKKEHREDGEAWILGHTPDVSPKGR</sequence>
<keyword evidence="5" id="KW-0808">Transferase</keyword>
<evidence type="ECO:0000256" key="6">
    <source>
        <dbReference type="ARBA" id="ARBA00023150"/>
    </source>
</evidence>
<keyword evidence="6" id="KW-0501">Molybdenum cofactor biosynthesis</keyword>
<evidence type="ECO:0000256" key="3">
    <source>
        <dbReference type="ARBA" id="ARBA00011950"/>
    </source>
</evidence>
<comment type="similarity">
    <text evidence="2">Belongs to the MoaE family.</text>
</comment>
<comment type="catalytic activity">
    <reaction evidence="12">
        <text>2 [molybdopterin-synthase sulfur-carrier protein]-C-terminal-Gly-aminoethanethioate + cyclic pyranopterin phosphate + H2O = molybdopterin + 2 [molybdopterin-synthase sulfur-carrier protein]-C-terminal Gly-Gly + 2 H(+)</text>
        <dbReference type="Rhea" id="RHEA:26333"/>
        <dbReference type="Rhea" id="RHEA-COMP:12202"/>
        <dbReference type="Rhea" id="RHEA-COMP:19907"/>
        <dbReference type="ChEBI" id="CHEBI:15377"/>
        <dbReference type="ChEBI" id="CHEBI:15378"/>
        <dbReference type="ChEBI" id="CHEBI:58698"/>
        <dbReference type="ChEBI" id="CHEBI:59648"/>
        <dbReference type="ChEBI" id="CHEBI:90778"/>
        <dbReference type="ChEBI" id="CHEBI:232372"/>
        <dbReference type="EC" id="2.8.1.12"/>
    </reaction>
</comment>